<comment type="subunit">
    <text evidence="16">Synthesized in an inactive form that binds to the N-terminal domain of CDC37. Has to be associated with a multiprotein complex containing Hsp90, CDC37 and PPP5C for maturation and activation by autophosphorylation. The phosphatase PPP5C modulates this activation. Homodimer; homodimerizes in presence of heme, forming a disulfide-linked inactive homodimer. Interacts with DELE1; binds both to full-length DELE1 and processed form of DELE1 (S-DELE1) in response to stress, leading to activate its protein kinase activity and trigger the integrated stress response (ISR).</text>
</comment>
<evidence type="ECO:0000256" key="7">
    <source>
        <dbReference type="ARBA" id="ARBA00022777"/>
    </source>
</evidence>
<feature type="compositionally biased region" description="Basic and acidic residues" evidence="21">
    <location>
        <begin position="382"/>
        <end position="392"/>
    </location>
</feature>
<evidence type="ECO:0000313" key="24">
    <source>
        <dbReference type="RefSeq" id="XP_005100245.1"/>
    </source>
</evidence>
<dbReference type="SUPFAM" id="SSF56112">
    <property type="entry name" value="Protein kinase-like (PK-like)"/>
    <property type="match status" value="1"/>
</dbReference>
<accession>A0ABM0JS30</accession>
<evidence type="ECO:0000256" key="1">
    <source>
        <dbReference type="ARBA" id="ARBA00012513"/>
    </source>
</evidence>
<dbReference type="PANTHER" id="PTHR11042:SF160">
    <property type="entry name" value="EUKARYOTIC TRANSLATION INITIATION FACTOR 2-ALPHA KINASE 1"/>
    <property type="match status" value="1"/>
</dbReference>
<dbReference type="Proteomes" id="UP000694888">
    <property type="component" value="Unplaced"/>
</dbReference>
<evidence type="ECO:0000256" key="5">
    <source>
        <dbReference type="ARBA" id="ARBA00022737"/>
    </source>
</evidence>
<feature type="region of interest" description="Disordered" evidence="21">
    <location>
        <begin position="283"/>
        <end position="309"/>
    </location>
</feature>
<feature type="domain" description="Protein kinase" evidence="22">
    <location>
        <begin position="209"/>
        <end position="505"/>
    </location>
</feature>
<evidence type="ECO:0000256" key="2">
    <source>
        <dbReference type="ARBA" id="ARBA00022527"/>
    </source>
</evidence>
<dbReference type="Pfam" id="PF22949">
    <property type="entry name" value="HRI2_3H"/>
    <property type="match status" value="1"/>
</dbReference>
<organism evidence="23 24">
    <name type="scientific">Aplysia californica</name>
    <name type="common">California sea hare</name>
    <dbReference type="NCBI Taxonomy" id="6500"/>
    <lineage>
        <taxon>Eukaryota</taxon>
        <taxon>Metazoa</taxon>
        <taxon>Spiralia</taxon>
        <taxon>Lophotrochozoa</taxon>
        <taxon>Mollusca</taxon>
        <taxon>Gastropoda</taxon>
        <taxon>Heterobranchia</taxon>
        <taxon>Euthyneura</taxon>
        <taxon>Tectipleura</taxon>
        <taxon>Aplysiida</taxon>
        <taxon>Aplysioidea</taxon>
        <taxon>Aplysiidae</taxon>
        <taxon>Aplysia</taxon>
    </lineage>
</organism>
<reference evidence="24" key="1">
    <citation type="submission" date="2025-08" db="UniProtKB">
        <authorList>
            <consortium name="RefSeq"/>
        </authorList>
    </citation>
    <scope>IDENTIFICATION</scope>
</reference>
<evidence type="ECO:0000256" key="17">
    <source>
        <dbReference type="ARBA" id="ARBA00048659"/>
    </source>
</evidence>
<feature type="compositionally biased region" description="Polar residues" evidence="21">
    <location>
        <begin position="283"/>
        <end position="304"/>
    </location>
</feature>
<feature type="coiled-coil region" evidence="20">
    <location>
        <begin position="964"/>
        <end position="998"/>
    </location>
</feature>
<evidence type="ECO:0000256" key="18">
    <source>
        <dbReference type="ARBA" id="ARBA00048977"/>
    </source>
</evidence>
<evidence type="ECO:0000256" key="13">
    <source>
        <dbReference type="ARBA" id="ARBA00040433"/>
    </source>
</evidence>
<dbReference type="Gene3D" id="1.10.510.10">
    <property type="entry name" value="Transferase(Phosphotransferase) domain 1"/>
    <property type="match status" value="1"/>
</dbReference>
<dbReference type="PROSITE" id="PS00108">
    <property type="entry name" value="PROTEIN_KINASE_ST"/>
    <property type="match status" value="1"/>
</dbReference>
<dbReference type="GeneID" id="101851739"/>
<evidence type="ECO:0000256" key="10">
    <source>
        <dbReference type="ARBA" id="ARBA00023157"/>
    </source>
</evidence>
<evidence type="ECO:0000256" key="19">
    <source>
        <dbReference type="PROSITE-ProRule" id="PRU10141"/>
    </source>
</evidence>
<sequence>MPPPKSLPLTITNDTALSPAKGRGMVSAYNGRKSTGPARRSVAQTMAEFKQRAGPQPIRRLDKSDMEELQEDRQTKKVEKLPKRDSGAVALASTSSLPPHLLMTSLLEQLCFMYVGDKSKAQQLFKILCERLSKLNVIAPLSYLDEMSSLRFQHRAMLNKILRTAMKSLDQNDTLLALPSANPSLDVVQLHHVKDDIISQQTSRYKNEFRELGLLGKGGFGSVFKAKNYLDGREYAVKKIRFKHRHTEILLKLLREVKALANLQHANIVGYNAAWMEYDSPYCSSKETSSNGSPRTDDSFSATDVQDRKNDSMSVSIEFCLTDEEEEELQKKEVRPPPQYGGMGLALNAKVFSSVRVEELPASESPEDSDTPSGNQVAPSVSKEKQMDSFHSSRQDVLDFGSSCEAISSSERPPGVLGKKEPTAVIKNSVTCLEENVSSLNCSGNHGKSLKDEGLSFQCDCQMSGKYNEQLQGMFCSQESSNPCEKCNSLGTRKTSIDSIPNTKLHAQNFELKPNAQADLMILKQETASRSHISDNEISISSTGFSVHSNSSRLLDSEYGVVSDCAVSENGVDSENGACCPERSKLFCDEQDETSNESRIVVDAHTSTQISEWSVADVSSMSIVSFEKRSGEISSNDISISFREQDESFDSFIRFPSVMSVSRGGDFQRQTSYSGPACSAKMTPLDDSNSGNSNLVSSTTTSNMTQKIVKRRRLPSFQRSISWGAVNEVEEIMEARNHNYDFQNSITLYIQMELCSVTLQEWLVNRNVEYNSKEFDDTIMCSDNMRIFHQVLQGVDFIHSHGLIHRDLKPRNIFLSGSELHVRIGDFGLAKEDVLRHGREDIVFTPSPTENAPTVFVDNHTTGVGTSAYASPEQLQGSVYDIKSDMYSLGVLLFEMYHVYSTEMERVRSIQYLREHCICEGDFKEKWPLQADAVISLIKPLPGDRPSTQDLLSSQLFLSQDQQVTLLQQTVMKLKEEMEQLRRDVRDRDKTIAQLHRELASALSPDEL</sequence>
<keyword evidence="5" id="KW-0677">Repeat</keyword>
<feature type="binding site" evidence="19">
    <location>
        <position position="239"/>
    </location>
    <ligand>
        <name>ATP</name>
        <dbReference type="ChEBI" id="CHEBI:30616"/>
    </ligand>
</feature>
<gene>
    <name evidence="24" type="primary">LOC101851739</name>
</gene>
<evidence type="ECO:0000259" key="22">
    <source>
        <dbReference type="PROSITE" id="PS50011"/>
    </source>
</evidence>
<evidence type="ECO:0000256" key="3">
    <source>
        <dbReference type="ARBA" id="ARBA00022553"/>
    </source>
</evidence>
<dbReference type="Gene3D" id="3.30.200.20">
    <property type="entry name" value="Phosphorylase Kinase, domain 1"/>
    <property type="match status" value="1"/>
</dbReference>
<dbReference type="InterPro" id="IPR050339">
    <property type="entry name" value="CC_SR_Kinase"/>
</dbReference>
<dbReference type="PROSITE" id="PS00107">
    <property type="entry name" value="PROTEIN_KINASE_ATP"/>
    <property type="match status" value="1"/>
</dbReference>
<keyword evidence="6 19" id="KW-0547">Nucleotide-binding</keyword>
<evidence type="ECO:0000256" key="4">
    <source>
        <dbReference type="ARBA" id="ARBA00022679"/>
    </source>
</evidence>
<feature type="region of interest" description="Disordered" evidence="21">
    <location>
        <begin position="1"/>
        <end position="80"/>
    </location>
</feature>
<dbReference type="GO" id="GO:0016301">
    <property type="term" value="F:kinase activity"/>
    <property type="evidence" value="ECO:0007669"/>
    <property type="project" value="UniProtKB-KW"/>
</dbReference>
<keyword evidence="8 19" id="KW-0067">ATP-binding</keyword>
<keyword evidence="24" id="KW-0396">Initiation factor</keyword>
<name>A0ABM0JS30_APLCA</name>
<feature type="region of interest" description="Disordered" evidence="21">
    <location>
        <begin position="358"/>
        <end position="392"/>
    </location>
</feature>
<evidence type="ECO:0000256" key="9">
    <source>
        <dbReference type="ARBA" id="ARBA00022843"/>
    </source>
</evidence>
<keyword evidence="11" id="KW-0652">Protein synthesis inhibitor</keyword>
<evidence type="ECO:0000313" key="23">
    <source>
        <dbReference type="Proteomes" id="UP000694888"/>
    </source>
</evidence>
<evidence type="ECO:0000256" key="12">
    <source>
        <dbReference type="ARBA" id="ARBA00037982"/>
    </source>
</evidence>
<evidence type="ECO:0000256" key="14">
    <source>
        <dbReference type="ARBA" id="ARBA00042456"/>
    </source>
</evidence>
<dbReference type="PANTHER" id="PTHR11042">
    <property type="entry name" value="EUKARYOTIC TRANSLATION INITIATION FACTOR 2-ALPHA KINASE EIF2-ALPHA KINASE -RELATED"/>
    <property type="match status" value="1"/>
</dbReference>
<dbReference type="RefSeq" id="XP_005100245.1">
    <property type="nucleotide sequence ID" value="XM_005100188.3"/>
</dbReference>
<keyword evidence="4" id="KW-0808">Transferase</keyword>
<feature type="region of interest" description="Disordered" evidence="21">
    <location>
        <begin position="682"/>
        <end position="702"/>
    </location>
</feature>
<evidence type="ECO:0000256" key="11">
    <source>
        <dbReference type="ARBA" id="ARBA00023193"/>
    </source>
</evidence>
<comment type="catalytic activity">
    <reaction evidence="18">
        <text>L-seryl-[protein] + ATP = O-phospho-L-seryl-[protein] + ADP + H(+)</text>
        <dbReference type="Rhea" id="RHEA:17989"/>
        <dbReference type="Rhea" id="RHEA-COMP:9863"/>
        <dbReference type="Rhea" id="RHEA-COMP:11604"/>
        <dbReference type="ChEBI" id="CHEBI:15378"/>
        <dbReference type="ChEBI" id="CHEBI:29999"/>
        <dbReference type="ChEBI" id="CHEBI:30616"/>
        <dbReference type="ChEBI" id="CHEBI:83421"/>
        <dbReference type="ChEBI" id="CHEBI:456216"/>
        <dbReference type="EC" id="2.7.11.1"/>
    </reaction>
    <physiologicalReaction direction="left-to-right" evidence="18">
        <dbReference type="Rhea" id="RHEA:17990"/>
    </physiologicalReaction>
</comment>
<comment type="similarity">
    <text evidence="12">Belongs to the protein kinase superfamily. Ser/Thr protein kinase family. GCN2 subfamily.</text>
</comment>
<dbReference type="InterPro" id="IPR017441">
    <property type="entry name" value="Protein_kinase_ATP_BS"/>
</dbReference>
<dbReference type="SMART" id="SM00220">
    <property type="entry name" value="S_TKc"/>
    <property type="match status" value="1"/>
</dbReference>
<dbReference type="InterPro" id="IPR008271">
    <property type="entry name" value="Ser/Thr_kinase_AS"/>
</dbReference>
<dbReference type="InterPro" id="IPR000719">
    <property type="entry name" value="Prot_kinase_dom"/>
</dbReference>
<proteinExistence type="inferred from homology"/>
<dbReference type="InterPro" id="IPR054521">
    <property type="entry name" value="HRI2_3H"/>
</dbReference>
<feature type="domain" description="Protein kinase" evidence="22">
    <location>
        <begin position="682"/>
        <end position="958"/>
    </location>
</feature>
<evidence type="ECO:0000256" key="6">
    <source>
        <dbReference type="ARBA" id="ARBA00022741"/>
    </source>
</evidence>
<keyword evidence="24" id="KW-0648">Protein biosynthesis</keyword>
<keyword evidence="9" id="KW-0832">Ubl conjugation</keyword>
<evidence type="ECO:0000256" key="20">
    <source>
        <dbReference type="SAM" id="Coils"/>
    </source>
</evidence>
<feature type="compositionally biased region" description="Basic and acidic residues" evidence="21">
    <location>
        <begin position="59"/>
        <end position="80"/>
    </location>
</feature>
<keyword evidence="3" id="KW-0597">Phosphoprotein</keyword>
<keyword evidence="20" id="KW-0175">Coiled coil</keyword>
<dbReference type="EC" id="2.7.11.1" evidence="1"/>
<evidence type="ECO:0000256" key="15">
    <source>
        <dbReference type="ARBA" id="ARBA00042914"/>
    </source>
</evidence>
<dbReference type="Pfam" id="PF00069">
    <property type="entry name" value="Pkinase"/>
    <property type="match status" value="2"/>
</dbReference>
<keyword evidence="10" id="KW-1015">Disulfide bond</keyword>
<evidence type="ECO:0000256" key="8">
    <source>
        <dbReference type="ARBA" id="ARBA00022840"/>
    </source>
</evidence>
<evidence type="ECO:0000256" key="16">
    <source>
        <dbReference type="ARBA" id="ARBA00046654"/>
    </source>
</evidence>
<comment type="catalytic activity">
    <reaction evidence="17">
        <text>L-threonyl-[protein] + ATP = O-phospho-L-threonyl-[protein] + ADP + H(+)</text>
        <dbReference type="Rhea" id="RHEA:46608"/>
        <dbReference type="Rhea" id="RHEA-COMP:11060"/>
        <dbReference type="Rhea" id="RHEA-COMP:11605"/>
        <dbReference type="ChEBI" id="CHEBI:15378"/>
        <dbReference type="ChEBI" id="CHEBI:30013"/>
        <dbReference type="ChEBI" id="CHEBI:30616"/>
        <dbReference type="ChEBI" id="CHEBI:61977"/>
        <dbReference type="ChEBI" id="CHEBI:456216"/>
        <dbReference type="EC" id="2.7.11.1"/>
    </reaction>
    <physiologicalReaction direction="left-to-right" evidence="17">
        <dbReference type="Rhea" id="RHEA:46609"/>
    </physiologicalReaction>
</comment>
<feature type="compositionally biased region" description="Low complexity" evidence="21">
    <location>
        <begin position="688"/>
        <end position="702"/>
    </location>
</feature>
<evidence type="ECO:0000256" key="21">
    <source>
        <dbReference type="SAM" id="MobiDB-lite"/>
    </source>
</evidence>
<dbReference type="PROSITE" id="PS50011">
    <property type="entry name" value="PROTEIN_KINASE_DOM"/>
    <property type="match status" value="2"/>
</dbReference>
<dbReference type="GO" id="GO:0003743">
    <property type="term" value="F:translation initiation factor activity"/>
    <property type="evidence" value="ECO:0007669"/>
    <property type="project" value="UniProtKB-KW"/>
</dbReference>
<keyword evidence="23" id="KW-1185">Reference proteome</keyword>
<keyword evidence="2" id="KW-0723">Serine/threonine-protein kinase</keyword>
<protein>
    <recommendedName>
        <fullName evidence="13">Eukaryotic translation initiation factor 2-alpha kinase 1</fullName>
        <ecNumber evidence="1">2.7.11.1</ecNumber>
    </recommendedName>
    <alternativeName>
        <fullName evidence="15">Heme-regulated eukaryotic initiation factor eIF-2-alpha kinase</fullName>
    </alternativeName>
    <alternativeName>
        <fullName evidence="14">Hemin-sensitive initiation factor 2-alpha kinase</fullName>
    </alternativeName>
</protein>
<keyword evidence="7 24" id="KW-0418">Kinase</keyword>
<dbReference type="InterPro" id="IPR011009">
    <property type="entry name" value="Kinase-like_dom_sf"/>
</dbReference>